<evidence type="ECO:0000256" key="1">
    <source>
        <dbReference type="PROSITE-ProRule" id="PRU00325"/>
    </source>
</evidence>
<dbReference type="Proteomes" id="UP001159042">
    <property type="component" value="Unassembled WGS sequence"/>
</dbReference>
<evidence type="ECO:0000313" key="3">
    <source>
        <dbReference type="EMBL" id="KAJ8915319.1"/>
    </source>
</evidence>
<comment type="caution">
    <text evidence="3">The sequence shown here is derived from an EMBL/GenBank/DDBJ whole genome shotgun (WGS) entry which is preliminary data.</text>
</comment>
<dbReference type="EMBL" id="JANEYG010000055">
    <property type="protein sequence ID" value="KAJ8915319.1"/>
    <property type="molecule type" value="Genomic_DNA"/>
</dbReference>
<feature type="domain" description="SWIM-type" evidence="2">
    <location>
        <begin position="101"/>
        <end position="135"/>
    </location>
</feature>
<dbReference type="PANTHER" id="PTHR35385">
    <property type="entry name" value="PROTEIN B, PUTATIVE-RELATED-RELATED"/>
    <property type="match status" value="1"/>
</dbReference>
<dbReference type="InterPro" id="IPR007527">
    <property type="entry name" value="Znf_SWIM"/>
</dbReference>
<dbReference type="GO" id="GO:0008270">
    <property type="term" value="F:zinc ion binding"/>
    <property type="evidence" value="ECO:0007669"/>
    <property type="project" value="UniProtKB-KW"/>
</dbReference>
<gene>
    <name evidence="3" type="ORF">NQ315_014827</name>
</gene>
<evidence type="ECO:0000313" key="4">
    <source>
        <dbReference type="Proteomes" id="UP001159042"/>
    </source>
</evidence>
<name>A0AAV8VM72_9CUCU</name>
<evidence type="ECO:0000259" key="2">
    <source>
        <dbReference type="PROSITE" id="PS50966"/>
    </source>
</evidence>
<accession>A0AAV8VM72</accession>
<dbReference type="PROSITE" id="PS50966">
    <property type="entry name" value="ZF_SWIM"/>
    <property type="match status" value="1"/>
</dbReference>
<sequence>MNHIGNHSAVEWYRPTLFCIFRAPCSLTRCKAFNSCALLDFVCKVFENYHKRRILSFANHRKNKNDLIYSNLKCKAKNLLVKKISETQYLVTSETDNQLLYTVNNVLMNFGMCDCPSGQGGKFCKHICAVEEAFHVIHSYNIPKLAADDRKDLAKQAMGDNVDTKFFEDMMEPSYTNSDMSQFNNDDHEMIGETQSCSLPLRESSPTETQRINLKHQIALKTLSDNLLKIGDT</sequence>
<proteinExistence type="predicted"/>
<keyword evidence="4" id="KW-1185">Reference proteome</keyword>
<dbReference type="PANTHER" id="PTHR35385:SF2">
    <property type="entry name" value="PROTEIN B, PUTATIVE-RELATED"/>
    <property type="match status" value="1"/>
</dbReference>
<protein>
    <recommendedName>
        <fullName evidence="2">SWIM-type domain-containing protein</fullName>
    </recommendedName>
</protein>
<dbReference type="Pfam" id="PF04434">
    <property type="entry name" value="SWIM"/>
    <property type="match status" value="1"/>
</dbReference>
<dbReference type="AlphaFoldDB" id="A0AAV8VM72"/>
<keyword evidence="1" id="KW-0863">Zinc-finger</keyword>
<organism evidence="3 4">
    <name type="scientific">Exocentrus adspersus</name>
    <dbReference type="NCBI Taxonomy" id="1586481"/>
    <lineage>
        <taxon>Eukaryota</taxon>
        <taxon>Metazoa</taxon>
        <taxon>Ecdysozoa</taxon>
        <taxon>Arthropoda</taxon>
        <taxon>Hexapoda</taxon>
        <taxon>Insecta</taxon>
        <taxon>Pterygota</taxon>
        <taxon>Neoptera</taxon>
        <taxon>Endopterygota</taxon>
        <taxon>Coleoptera</taxon>
        <taxon>Polyphaga</taxon>
        <taxon>Cucujiformia</taxon>
        <taxon>Chrysomeloidea</taxon>
        <taxon>Cerambycidae</taxon>
        <taxon>Lamiinae</taxon>
        <taxon>Acanthocinini</taxon>
        <taxon>Exocentrus</taxon>
    </lineage>
</organism>
<keyword evidence="1" id="KW-0862">Zinc</keyword>
<keyword evidence="1" id="KW-0479">Metal-binding</keyword>
<reference evidence="3 4" key="1">
    <citation type="journal article" date="2023" name="Insect Mol. Biol.">
        <title>Genome sequencing provides insights into the evolution of gene families encoding plant cell wall-degrading enzymes in longhorned beetles.</title>
        <authorList>
            <person name="Shin N.R."/>
            <person name="Okamura Y."/>
            <person name="Kirsch R."/>
            <person name="Pauchet Y."/>
        </authorList>
    </citation>
    <scope>NUCLEOTIDE SEQUENCE [LARGE SCALE GENOMIC DNA]</scope>
    <source>
        <strain evidence="3">EAD_L_NR</strain>
    </source>
</reference>